<dbReference type="AlphaFoldDB" id="A0A0G3GTU2"/>
<organism evidence="1 2">
    <name type="scientific">Corynebacterium mustelae</name>
    <dbReference type="NCBI Taxonomy" id="571915"/>
    <lineage>
        <taxon>Bacteria</taxon>
        <taxon>Bacillati</taxon>
        <taxon>Actinomycetota</taxon>
        <taxon>Actinomycetes</taxon>
        <taxon>Mycobacteriales</taxon>
        <taxon>Corynebacteriaceae</taxon>
        <taxon>Corynebacterium</taxon>
    </lineage>
</organism>
<dbReference type="PATRIC" id="fig|571915.4.peg.247"/>
<dbReference type="NCBIfam" id="NF042926">
    <property type="entry name" value="capsid_Caudo_1"/>
    <property type="match status" value="1"/>
</dbReference>
<gene>
    <name evidence="1" type="ORF">CMUST_01210</name>
</gene>
<evidence type="ECO:0008006" key="3">
    <source>
        <dbReference type="Google" id="ProtNLM"/>
    </source>
</evidence>
<keyword evidence="2" id="KW-1185">Reference proteome</keyword>
<accession>A0A0G3GTU2</accession>
<evidence type="ECO:0000313" key="1">
    <source>
        <dbReference type="EMBL" id="AKK04591.1"/>
    </source>
</evidence>
<proteinExistence type="predicted"/>
<dbReference type="STRING" id="571915.CMUST_01210"/>
<dbReference type="Pfam" id="PF25209">
    <property type="entry name" value="Phage_capsid_4"/>
    <property type="match status" value="1"/>
</dbReference>
<dbReference type="EMBL" id="CP011542">
    <property type="protein sequence ID" value="AKK04591.1"/>
    <property type="molecule type" value="Genomic_DNA"/>
</dbReference>
<sequence length="301" mass="32657">MKNSGFYPAAAPQVKDGAITVDLMLQEPTRLTRYVADITRFKMFTDRLFSPGEAKGGALLYDVALANTALADDHMGIIAPGASHPVIDVSDGEPKITRVVKLGGKYGITDEAKDRNDMASLQRKATRVANQMVFDLDAMGITAVKDAFTSYDSDTIKVQSEGWASINKTAKSAATAAKSIRADINKAKVEGEKSLMGYVYNLLILHSDDYLEFTNSFETNEAQKKYLGSEGIEVISSPLATKGEGILAAEKQVGTIGIEKAMSTSTWYDEDKETTWAKTNARMVYGVTDPLAMIRLQNIGS</sequence>
<dbReference type="OrthoDB" id="4367863at2"/>
<dbReference type="RefSeq" id="WP_047260977.1">
    <property type="nucleotide sequence ID" value="NZ_CP011542.1"/>
</dbReference>
<name>A0A0G3GTU2_9CORY</name>
<protein>
    <recommendedName>
        <fullName evidence="3">Major capsid protein</fullName>
    </recommendedName>
</protein>
<evidence type="ECO:0000313" key="2">
    <source>
        <dbReference type="Proteomes" id="UP000035199"/>
    </source>
</evidence>
<dbReference type="Proteomes" id="UP000035199">
    <property type="component" value="Chromosome"/>
</dbReference>
<dbReference type="KEGG" id="cmv:CMUST_01210"/>
<dbReference type="InterPro" id="IPR049995">
    <property type="entry name" value="Capsid_mycobact-type"/>
</dbReference>
<reference evidence="2" key="2">
    <citation type="submission" date="2015-05" db="EMBL/GenBank/DDBJ databases">
        <title>Complete genome sequence of Corynebacterium mustelae DSM 45274, isolated from various tissues of a male ferret with lethal sepsis.</title>
        <authorList>
            <person name="Ruckert C."/>
            <person name="Albersmeier A."/>
            <person name="Winkler A."/>
            <person name="Tauch A."/>
        </authorList>
    </citation>
    <scope>NUCLEOTIDE SEQUENCE [LARGE SCALE GENOMIC DNA]</scope>
    <source>
        <strain evidence="2">DSM 45274</strain>
    </source>
</reference>
<reference evidence="1 2" key="1">
    <citation type="journal article" date="2015" name="Genome Announc.">
        <title>Complete Genome Sequence of the Type Strain Corynebacterium mustelae DSM 45274, Isolated from Various Tissues of a Male Ferret with Lethal Sepsis.</title>
        <authorList>
            <person name="Ruckert C."/>
            <person name="Eimer J."/>
            <person name="Winkler A."/>
            <person name="Tauch A."/>
        </authorList>
    </citation>
    <scope>NUCLEOTIDE SEQUENCE [LARGE SCALE GENOMIC DNA]</scope>
    <source>
        <strain evidence="1 2">DSM 45274</strain>
    </source>
</reference>